<dbReference type="Proteomes" id="UP000685013">
    <property type="component" value="Chromosome 2"/>
</dbReference>
<gene>
    <name evidence="2" type="primary">NAA25</name>
    <name evidence="2" type="ORF">SDJN03_02711</name>
</gene>
<protein>
    <submittedName>
        <fullName evidence="2">N-terminal acetyltransferase B complex auxiliary subunit NAA25</fullName>
    </submittedName>
</protein>
<dbReference type="GO" id="GO:0031416">
    <property type="term" value="C:NatB complex"/>
    <property type="evidence" value="ECO:0007669"/>
    <property type="project" value="TreeGrafter"/>
</dbReference>
<dbReference type="Pfam" id="PF09797">
    <property type="entry name" value="NatB_MDM20"/>
    <property type="match status" value="1"/>
</dbReference>
<dbReference type="EMBL" id="JAGKQH010000002">
    <property type="protein sequence ID" value="KAG6605394.1"/>
    <property type="molecule type" value="Genomic_DNA"/>
</dbReference>
<evidence type="ECO:0000313" key="2">
    <source>
        <dbReference type="EMBL" id="KAG6605394.1"/>
    </source>
</evidence>
<sequence>MLSSNRFTTNHHLLGSPLNFNSIDETVAHRISNLHSESSHSRLVSFFRGVSMASKFGLAGGLPERRVRPIWDAIDSRQFKNALKAVTTLLAKYPNAPYALALKALILERMGKPDEALSVCLSAKELLYTNDSILMDDLTLSTLQIVFQRLDHMDLATGCYEYACGKFPNHLDLMMGLFNCYVREYSFVKQQQTAIKMYKLAGEERFLLWAVCSIQLQVLCGGGGEKLLLLAEGLLKKHITSHSLHEPEAIMVYISILEHQAKYEDALEVLTGKLGSLLTVEVDRLRIQSTPLNPKSLSIILIPDDWECFLHYLGCLLEDDSNWCTEASIDPIHLPKKVLCKISPLAEELFNSRISNASAVIQRLQEDDNNKFLRGPFLANLEIERRKHMHGKGNDENLLRALTDYYVRFGHLACFTSDVEMFLEVLTPDKRTELLEKLKKTTPATSIITTKALGQSITLLKLQDLSGNMFHQPVSELERCAAQMAEMYCKNLPLSKDLDPQESMHGEELLSLICNVLVQLFWRTQNFGYIIEAILVLEWGLTIRRYVWQYKILLLHLYSYLGALSSAYEWYKLLDVKNILMETVSHHILPQMLVSPLWEDLSNLVNDYLKFMDDHFRESADLTFLAYRHRSYSKVIEFVQFKERLQHSNQYLVARVEESILQLKQHAHNIEEEEAVLESLKYGIQFVELSNKITSKPLSFNEDLQSRPWWTPTSDKNYLLGPFEEISYFPRENLNKNLEAGVRRNVEKISLLPRMLYLSIQSVSTSTKENFEINGSLSDPKISSELKCLLESYAKMLGSTFEDAVELVTGVSNGLSSYKDFGPNLAEWLNFAVFLNAWNLSSGEIGEKKADGCQFHTWRIVDSLLEKYILEQVGSLEFTIFTPYTDIRTLLQLVLEPLAWHSLILQACVRSSLPSGKRKKKTSSAELTSSPLFLAIRDSTQSLCSILEILMNWLSVFVNQSDEGKLEATLLSIQKSGNNNEGPGQVFHALETLTSSMDNTELGHRISEALKSWNTVDVARKLVTGKNVVLSEFIKICESKLKSIQKLKQQISQV</sequence>
<dbReference type="FunFam" id="1.25.40.1040:FF:000007">
    <property type="entry name" value="N-alpha-acetyltransferase 25, NatB auxiliary subunit"/>
    <property type="match status" value="1"/>
</dbReference>
<dbReference type="AlphaFoldDB" id="A0AAV6P0Q3"/>
<comment type="similarity">
    <text evidence="1">Belongs to the MDM20/NAA25 family.</text>
</comment>
<feature type="non-terminal residue" evidence="2">
    <location>
        <position position="1"/>
    </location>
</feature>
<reference evidence="2 3" key="1">
    <citation type="journal article" date="2021" name="Hortic Res">
        <title>The domestication of Cucurbita argyrosperma as revealed by the genome of its wild relative.</title>
        <authorList>
            <person name="Barrera-Redondo J."/>
            <person name="Sanchez-de la Vega G."/>
            <person name="Aguirre-Liguori J.A."/>
            <person name="Castellanos-Morales G."/>
            <person name="Gutierrez-Guerrero Y.T."/>
            <person name="Aguirre-Dugua X."/>
            <person name="Aguirre-Planter E."/>
            <person name="Tenaillon M.I."/>
            <person name="Lira-Saade R."/>
            <person name="Eguiarte L.E."/>
        </authorList>
    </citation>
    <scope>NUCLEOTIDE SEQUENCE [LARGE SCALE GENOMIC DNA]</scope>
    <source>
        <strain evidence="2">JBR-2021</strain>
    </source>
</reference>
<organism evidence="2 3">
    <name type="scientific">Cucurbita argyrosperma subsp. sororia</name>
    <dbReference type="NCBI Taxonomy" id="37648"/>
    <lineage>
        <taxon>Eukaryota</taxon>
        <taxon>Viridiplantae</taxon>
        <taxon>Streptophyta</taxon>
        <taxon>Embryophyta</taxon>
        <taxon>Tracheophyta</taxon>
        <taxon>Spermatophyta</taxon>
        <taxon>Magnoliopsida</taxon>
        <taxon>eudicotyledons</taxon>
        <taxon>Gunneridae</taxon>
        <taxon>Pentapetalae</taxon>
        <taxon>rosids</taxon>
        <taxon>fabids</taxon>
        <taxon>Cucurbitales</taxon>
        <taxon>Cucurbitaceae</taxon>
        <taxon>Cucurbiteae</taxon>
        <taxon>Cucurbita</taxon>
    </lineage>
</organism>
<name>A0AAV6P0Q3_9ROSI</name>
<dbReference type="InterPro" id="IPR019183">
    <property type="entry name" value="NAA25_NatB_aux_su"/>
</dbReference>
<proteinExistence type="inferred from homology"/>
<evidence type="ECO:0000313" key="3">
    <source>
        <dbReference type="Proteomes" id="UP000685013"/>
    </source>
</evidence>
<comment type="caution">
    <text evidence="2">The sequence shown here is derived from an EMBL/GenBank/DDBJ whole genome shotgun (WGS) entry which is preliminary data.</text>
</comment>
<dbReference type="PANTHER" id="PTHR22767">
    <property type="entry name" value="N-TERMINAL ACETYLTRANSFERASE-RELATED"/>
    <property type="match status" value="1"/>
</dbReference>
<accession>A0AAV6P0Q3</accession>
<keyword evidence="3" id="KW-1185">Reference proteome</keyword>
<evidence type="ECO:0000256" key="1">
    <source>
        <dbReference type="ARBA" id="ARBA00006298"/>
    </source>
</evidence>
<dbReference type="PANTHER" id="PTHR22767:SF3">
    <property type="entry name" value="N-ALPHA-ACETYLTRANSFERASE 25, NATB AUXILIARY SUBUNIT"/>
    <property type="match status" value="1"/>
</dbReference>